<dbReference type="SUPFAM" id="SSF53062">
    <property type="entry name" value="PTS system fructose IIA component-like"/>
    <property type="match status" value="1"/>
</dbReference>
<keyword evidence="2" id="KW-0813">Transport</keyword>
<organism evidence="8 9">
    <name type="scientific">Lysobacter enzymogenes</name>
    <dbReference type="NCBI Taxonomy" id="69"/>
    <lineage>
        <taxon>Bacteria</taxon>
        <taxon>Pseudomonadati</taxon>
        <taxon>Pseudomonadota</taxon>
        <taxon>Gammaproteobacteria</taxon>
        <taxon>Lysobacterales</taxon>
        <taxon>Lysobacteraceae</taxon>
        <taxon>Lysobacter</taxon>
    </lineage>
</organism>
<protein>
    <submittedName>
        <fullName evidence="8">PTS sugar transporter subunit IIA</fullName>
    </submittedName>
</protein>
<keyword evidence="5" id="KW-0808">Transferase</keyword>
<evidence type="ECO:0000313" key="8">
    <source>
        <dbReference type="EMBL" id="ROU04958.1"/>
    </source>
</evidence>
<proteinExistence type="predicted"/>
<dbReference type="PANTHER" id="PTHR33799">
    <property type="entry name" value="PTS PERMEASE-RELATED-RELATED"/>
    <property type="match status" value="1"/>
</dbReference>
<dbReference type="Gene3D" id="3.40.50.510">
    <property type="entry name" value="Phosphotransferase system, mannose-type IIA component"/>
    <property type="match status" value="1"/>
</dbReference>
<comment type="caution">
    <text evidence="8">The sequence shown here is derived from an EMBL/GenBank/DDBJ whole genome shotgun (WGS) entry which is preliminary data.</text>
</comment>
<dbReference type="Pfam" id="PF03610">
    <property type="entry name" value="EIIA-man"/>
    <property type="match status" value="1"/>
</dbReference>
<dbReference type="InterPro" id="IPR004701">
    <property type="entry name" value="PTS_EIIA_man-typ"/>
</dbReference>
<dbReference type="GO" id="GO:0009401">
    <property type="term" value="P:phosphoenolpyruvate-dependent sugar phosphotransferase system"/>
    <property type="evidence" value="ECO:0007669"/>
    <property type="project" value="UniProtKB-KW"/>
</dbReference>
<name>A0A1T3VHM8_LYSEN</name>
<dbReference type="InterPro" id="IPR051471">
    <property type="entry name" value="Bacterial_PTS_sugar_comp"/>
</dbReference>
<evidence type="ECO:0000256" key="7">
    <source>
        <dbReference type="ARBA" id="ARBA00022777"/>
    </source>
</evidence>
<dbReference type="OrthoDB" id="7065728at2"/>
<dbReference type="AlphaFoldDB" id="A0A1T3VHM8"/>
<keyword evidence="4 8" id="KW-0762">Sugar transport</keyword>
<reference evidence="8 9" key="1">
    <citation type="submission" date="2018-10" db="EMBL/GenBank/DDBJ databases">
        <title>The genome of Lysobacter enzymogenes OH11.</title>
        <authorList>
            <person name="Liu F."/>
            <person name="Zhao Y."/>
            <person name="Qian G."/>
            <person name="Chen Y."/>
            <person name="Xu H."/>
        </authorList>
    </citation>
    <scope>NUCLEOTIDE SEQUENCE [LARGE SCALE GENOMIC DNA]</scope>
    <source>
        <strain evidence="8 9">OH11</strain>
    </source>
</reference>
<evidence type="ECO:0000256" key="4">
    <source>
        <dbReference type="ARBA" id="ARBA00022597"/>
    </source>
</evidence>
<dbReference type="Proteomes" id="UP000275910">
    <property type="component" value="Unassembled WGS sequence"/>
</dbReference>
<dbReference type="PANTHER" id="PTHR33799:SF1">
    <property type="entry name" value="PTS SYSTEM MANNOSE-SPECIFIC EIIAB COMPONENT-RELATED"/>
    <property type="match status" value="1"/>
</dbReference>
<dbReference type="GO" id="GO:0016020">
    <property type="term" value="C:membrane"/>
    <property type="evidence" value="ECO:0007669"/>
    <property type="project" value="InterPro"/>
</dbReference>
<dbReference type="PROSITE" id="PS51096">
    <property type="entry name" value="PTS_EIIA_TYPE_4"/>
    <property type="match status" value="1"/>
</dbReference>
<dbReference type="CDD" id="cd00006">
    <property type="entry name" value="PTS_IIA_man"/>
    <property type="match status" value="1"/>
</dbReference>
<evidence type="ECO:0000256" key="1">
    <source>
        <dbReference type="ARBA" id="ARBA00004496"/>
    </source>
</evidence>
<keyword evidence="6" id="KW-0598">Phosphotransferase system</keyword>
<evidence type="ECO:0000256" key="6">
    <source>
        <dbReference type="ARBA" id="ARBA00022683"/>
    </source>
</evidence>
<dbReference type="EMBL" id="RCTY01000053">
    <property type="protein sequence ID" value="ROU04958.1"/>
    <property type="molecule type" value="Genomic_DNA"/>
</dbReference>
<evidence type="ECO:0000313" key="9">
    <source>
        <dbReference type="Proteomes" id="UP000275910"/>
    </source>
</evidence>
<dbReference type="InterPro" id="IPR036662">
    <property type="entry name" value="PTS_EIIA_man-typ_sf"/>
</dbReference>
<keyword evidence="3" id="KW-0963">Cytoplasm</keyword>
<keyword evidence="7" id="KW-0418">Kinase</keyword>
<evidence type="ECO:0000256" key="2">
    <source>
        <dbReference type="ARBA" id="ARBA00022448"/>
    </source>
</evidence>
<sequence>MSVGVLLITHTGVGSAMLQVAGRLLNPLPLRAEAFEVPFDADLDQLLPQASAALRRVDGGDGVLLLTDLYGASPSNLAARVARLGTPVRRVSALNLPMLLRVMNYAELDLDQLPAVAAAGARNGVLHDDA</sequence>
<dbReference type="GO" id="GO:0016301">
    <property type="term" value="F:kinase activity"/>
    <property type="evidence" value="ECO:0007669"/>
    <property type="project" value="UniProtKB-KW"/>
</dbReference>
<evidence type="ECO:0000256" key="5">
    <source>
        <dbReference type="ARBA" id="ARBA00022679"/>
    </source>
</evidence>
<gene>
    <name evidence="8" type="ORF">D9T17_21200</name>
</gene>
<dbReference type="RefSeq" id="WP_057946580.1">
    <property type="nucleotide sequence ID" value="NZ_CP067396.1"/>
</dbReference>
<accession>A0A1T3VHM8</accession>
<dbReference type="GO" id="GO:0005737">
    <property type="term" value="C:cytoplasm"/>
    <property type="evidence" value="ECO:0007669"/>
    <property type="project" value="UniProtKB-SubCell"/>
</dbReference>
<evidence type="ECO:0000256" key="3">
    <source>
        <dbReference type="ARBA" id="ARBA00022490"/>
    </source>
</evidence>
<dbReference type="InterPro" id="IPR033887">
    <property type="entry name" value="PTS_IIA_man"/>
</dbReference>
<comment type="subcellular location">
    <subcellularLocation>
        <location evidence="1">Cytoplasm</location>
    </subcellularLocation>
</comment>